<evidence type="ECO:0000256" key="2">
    <source>
        <dbReference type="ARBA" id="ARBA00005995"/>
    </source>
</evidence>
<dbReference type="PANTHER" id="PTHR43563">
    <property type="entry name" value="AMINE OXIDASE"/>
    <property type="match status" value="1"/>
</dbReference>
<feature type="binding site" evidence="5">
    <location>
        <position position="298"/>
    </location>
    <ligand>
        <name>FAD</name>
        <dbReference type="ChEBI" id="CHEBI:57692"/>
    </ligand>
</feature>
<dbReference type="Pfam" id="PF01593">
    <property type="entry name" value="Amino_oxidase"/>
    <property type="match status" value="1"/>
</dbReference>
<dbReference type="Gene3D" id="6.10.140.1210">
    <property type="match status" value="1"/>
</dbReference>
<dbReference type="InterPro" id="IPR002937">
    <property type="entry name" value="Amino_oxidase"/>
</dbReference>
<dbReference type="EMBL" id="KN847338">
    <property type="protein sequence ID" value="KIW40701.1"/>
    <property type="molecule type" value="Genomic_DNA"/>
</dbReference>
<evidence type="ECO:0000256" key="5">
    <source>
        <dbReference type="PIRSR" id="PIRSR601613-1"/>
    </source>
</evidence>
<dbReference type="Proteomes" id="UP000053342">
    <property type="component" value="Unassembled WGS sequence"/>
</dbReference>
<dbReference type="Gene3D" id="3.90.660.10">
    <property type="match status" value="2"/>
</dbReference>
<dbReference type="InterPro" id="IPR036188">
    <property type="entry name" value="FAD/NAD-bd_sf"/>
</dbReference>
<evidence type="ECO:0000313" key="8">
    <source>
        <dbReference type="EMBL" id="KIW40701.1"/>
    </source>
</evidence>
<comment type="similarity">
    <text evidence="2 6">Belongs to the flavin monoamine oxidase family.</text>
</comment>
<keyword evidence="6" id="KW-0274">FAD</keyword>
<dbReference type="HOGENOM" id="CLU_004498_9_0_1"/>
<evidence type="ECO:0000256" key="1">
    <source>
        <dbReference type="ARBA" id="ARBA00001974"/>
    </source>
</evidence>
<organism evidence="8 9">
    <name type="scientific">Exophiala oligosperma</name>
    <dbReference type="NCBI Taxonomy" id="215243"/>
    <lineage>
        <taxon>Eukaryota</taxon>
        <taxon>Fungi</taxon>
        <taxon>Dikarya</taxon>
        <taxon>Ascomycota</taxon>
        <taxon>Pezizomycotina</taxon>
        <taxon>Eurotiomycetes</taxon>
        <taxon>Chaetothyriomycetidae</taxon>
        <taxon>Chaetothyriales</taxon>
        <taxon>Herpotrichiellaceae</taxon>
        <taxon>Exophiala</taxon>
    </lineage>
</organism>
<dbReference type="InterPro" id="IPR050703">
    <property type="entry name" value="Flavin_MAO"/>
</dbReference>
<dbReference type="InterPro" id="IPR001613">
    <property type="entry name" value="Flavin_amine_oxidase"/>
</dbReference>
<keyword evidence="3 6" id="KW-0560">Oxidoreductase</keyword>
<dbReference type="GO" id="GO:0097621">
    <property type="term" value="F:monoamine oxidase activity"/>
    <property type="evidence" value="ECO:0007669"/>
    <property type="project" value="UniProtKB-EC"/>
</dbReference>
<proteinExistence type="inferred from homology"/>
<reference evidence="8 9" key="1">
    <citation type="submission" date="2015-01" db="EMBL/GenBank/DDBJ databases">
        <title>The Genome Sequence of Exophiala oligosperma CBS72588.</title>
        <authorList>
            <consortium name="The Broad Institute Genomics Platform"/>
            <person name="Cuomo C."/>
            <person name="de Hoog S."/>
            <person name="Gorbushina A."/>
            <person name="Stielow B."/>
            <person name="Teixiera M."/>
            <person name="Abouelleil A."/>
            <person name="Chapman S.B."/>
            <person name="Priest M."/>
            <person name="Young S.K."/>
            <person name="Wortman J."/>
            <person name="Nusbaum C."/>
            <person name="Birren B."/>
        </authorList>
    </citation>
    <scope>NUCLEOTIDE SEQUENCE [LARGE SCALE GENOMIC DNA]</scope>
    <source>
        <strain evidence="8 9">CBS 72588</strain>
    </source>
</reference>
<dbReference type="PANTHER" id="PTHR43563:SF1">
    <property type="entry name" value="AMINE OXIDASE [FLAVIN-CONTAINING] B"/>
    <property type="match status" value="1"/>
</dbReference>
<evidence type="ECO:0000259" key="7">
    <source>
        <dbReference type="Pfam" id="PF01593"/>
    </source>
</evidence>
<protein>
    <recommendedName>
        <fullName evidence="6">Amine oxidase</fullName>
        <ecNumber evidence="6">1.4.3.-</ecNumber>
    </recommendedName>
</protein>
<dbReference type="STRING" id="215243.A0A0D2AL06"/>
<comment type="cofactor">
    <cofactor evidence="1 6">
        <name>FAD</name>
        <dbReference type="ChEBI" id="CHEBI:57692"/>
    </cofactor>
</comment>
<gene>
    <name evidence="8" type="ORF">PV06_07878</name>
</gene>
<dbReference type="EC" id="1.4.3.-" evidence="6"/>
<accession>A0A0D2AL06</accession>
<dbReference type="SUPFAM" id="SSF51905">
    <property type="entry name" value="FAD/NAD(P)-binding domain"/>
    <property type="match status" value="1"/>
</dbReference>
<keyword evidence="6" id="KW-0285">Flavoprotein</keyword>
<feature type="domain" description="Amine oxidase" evidence="7">
    <location>
        <begin position="69"/>
        <end position="509"/>
    </location>
</feature>
<evidence type="ECO:0000313" key="9">
    <source>
        <dbReference type="Proteomes" id="UP000053342"/>
    </source>
</evidence>
<name>A0A0D2AL06_9EURO</name>
<dbReference type="RefSeq" id="XP_016260917.1">
    <property type="nucleotide sequence ID" value="XM_016409163.1"/>
</dbReference>
<keyword evidence="9" id="KW-1185">Reference proteome</keyword>
<dbReference type="OrthoDB" id="7777654at2759"/>
<comment type="catalytic activity">
    <reaction evidence="4">
        <text>a secondary aliphatic amine + O2 + H2O = a primary amine + an aldehyde + H2O2</text>
        <dbReference type="Rhea" id="RHEA:26414"/>
        <dbReference type="ChEBI" id="CHEBI:15377"/>
        <dbReference type="ChEBI" id="CHEBI:15379"/>
        <dbReference type="ChEBI" id="CHEBI:16240"/>
        <dbReference type="ChEBI" id="CHEBI:17478"/>
        <dbReference type="ChEBI" id="CHEBI:58855"/>
        <dbReference type="ChEBI" id="CHEBI:65296"/>
        <dbReference type="EC" id="1.4.3.4"/>
    </reaction>
</comment>
<dbReference type="Gene3D" id="3.50.50.60">
    <property type="entry name" value="FAD/NAD(P)-binding domain"/>
    <property type="match status" value="2"/>
</dbReference>
<sequence length="521" mass="57832">MQVFVFFIFIFKNTRPGAYYITMPKSREGYIWTDGKLITGLDTQAVVPSSTVNNLKSDDYDVIVIGAGFAGLRAARELASHHSGLRVLIVEGRDRIGGRTWTAQALGEDFEMGGTWVHWAQPHVYTELHRYGLHKNLKTSAGTLAAQKTYYKQSESGLVEEMDGAALAQITQDVAEKFFTIDGLSSRDLMPYPHDPFREPALWKKYDHLTVRQRLDQLEDIPGIHKGYFESNVNTFGSARSSEIGFTEALRWYALGGHNMTQVFELAGIYKLGKGGMTSFSRSVLQEFRGDILFDTIVTEIIQDDASGVVVIKTNDGKCSFKAKAAICTIPLNCLGDIKFWPPLGPLKREAIAKGHINRGAKIHFKLASTEPGWFAACDGSAPSSFCFSLSDHNGTTNPSSGPNGTYCIGFGYNNCLTDPRDSKNIIEDFRKDVRPDATVEAYLTHDWANDPLAKGEWCCWGSDCMSKYLQELQKDHGNVFFASADWADGWRGFIDGALESGLKTALRVAERLQKNPAPRL</sequence>
<dbReference type="PRINTS" id="PR00757">
    <property type="entry name" value="AMINEOXDASEF"/>
</dbReference>
<dbReference type="GeneID" id="27359952"/>
<evidence type="ECO:0000256" key="6">
    <source>
        <dbReference type="RuleBase" id="RU362067"/>
    </source>
</evidence>
<evidence type="ECO:0000256" key="3">
    <source>
        <dbReference type="ARBA" id="ARBA00023002"/>
    </source>
</evidence>
<dbReference type="AlphaFoldDB" id="A0A0D2AL06"/>
<evidence type="ECO:0000256" key="4">
    <source>
        <dbReference type="ARBA" id="ARBA00048448"/>
    </source>
</evidence>
<dbReference type="VEuPathDB" id="FungiDB:PV06_07878"/>